<dbReference type="AlphaFoldDB" id="A0A0R3NG18"/>
<proteinExistence type="predicted"/>
<evidence type="ECO:0000313" key="3">
    <source>
        <dbReference type="Proteomes" id="UP000052023"/>
    </source>
</evidence>
<evidence type="ECO:0000313" key="2">
    <source>
        <dbReference type="EMBL" id="KRR29109.1"/>
    </source>
</evidence>
<protein>
    <recommendedName>
        <fullName evidence="1">GmrSD restriction endonucleases N-terminal domain-containing protein</fullName>
    </recommendedName>
</protein>
<gene>
    <name evidence="2" type="ORF">CQ13_18390</name>
</gene>
<comment type="caution">
    <text evidence="2">The sequence shown here is derived from an EMBL/GenBank/DDBJ whole genome shotgun (WGS) entry which is preliminary data.</text>
</comment>
<accession>A0A0R3NG18</accession>
<dbReference type="Proteomes" id="UP000052023">
    <property type="component" value="Unassembled WGS sequence"/>
</dbReference>
<dbReference type="RefSeq" id="WP_057842443.1">
    <property type="nucleotide sequence ID" value="NZ_LLYA01000046.1"/>
</dbReference>
<dbReference type="OrthoDB" id="9798761at2"/>
<organism evidence="2 3">
    <name type="scientific">Bradyrhizobium retamae</name>
    <dbReference type="NCBI Taxonomy" id="1300035"/>
    <lineage>
        <taxon>Bacteria</taxon>
        <taxon>Pseudomonadati</taxon>
        <taxon>Pseudomonadota</taxon>
        <taxon>Alphaproteobacteria</taxon>
        <taxon>Hyphomicrobiales</taxon>
        <taxon>Nitrobacteraceae</taxon>
        <taxon>Bradyrhizobium</taxon>
    </lineage>
</organism>
<dbReference type="PANTHER" id="PTHR37292">
    <property type="entry name" value="VNG6097C"/>
    <property type="match status" value="1"/>
</dbReference>
<name>A0A0R3NG18_9BRAD</name>
<dbReference type="PANTHER" id="PTHR37292:SF2">
    <property type="entry name" value="DUF262 DOMAIN-CONTAINING PROTEIN"/>
    <property type="match status" value="1"/>
</dbReference>
<dbReference type="Pfam" id="PF03235">
    <property type="entry name" value="GmrSD_N"/>
    <property type="match status" value="1"/>
</dbReference>
<sequence>MEARDRNIETWFNRVRSGQVRLPRFQRFEAWDYDNVASLIDSILRELPIGSTLVLEIGEKEPFMTRPLAGAPAPVERCTEHLLDGQQRLTALWRSLHDSYPDVTFFVQLNEPEPDEDGVLPSRLVRVKRWTSKDGRSLPLWADNTVEVYLRGLAPVSLLQPSDVSARRQDWCDEAVKGDLQASRGLENALRDLQDKMKRFNLPMLVLDAGTKAATALDVFVKMNTSAVPLNAFDIIVAQFEARSGKSMHALMIDLREKCPSLESYASPEQIALQTAALRADKTPGQASFFQLDLSSVDATWEEIAAGIKWAVQVLEEEGIYDDQRLPTVTVIPVLAALHRDLPKALDEHGNARGVIRAYLWRSFITSRYENASSTRSLQDYRALRDFLLKKGLRNAAPIFSETEYALPSIEELIDAGWPKRKETLARAILGLSIKAGAFDIADGNQATRERLKNREYHHLFPDSLLRDDGHLHEKERSRALNCVLITMNTNRNISAKEPLKYLAERIDRADLGEAVVRDRLRSHVVPFDELNVGGYAAISSTAERESKIRADYESFLRKRAEMVRGH</sequence>
<keyword evidence="3" id="KW-1185">Reference proteome</keyword>
<dbReference type="InterPro" id="IPR004919">
    <property type="entry name" value="GmrSD_N"/>
</dbReference>
<evidence type="ECO:0000259" key="1">
    <source>
        <dbReference type="Pfam" id="PF03235"/>
    </source>
</evidence>
<reference evidence="2 3" key="1">
    <citation type="submission" date="2014-03" db="EMBL/GenBank/DDBJ databases">
        <title>Bradyrhizobium valentinum sp. nov., isolated from effective nodules of Lupinus mariae-josephae, a lupine endemic of basic-lime soils in Eastern Spain.</title>
        <authorList>
            <person name="Duran D."/>
            <person name="Rey L."/>
            <person name="Navarro A."/>
            <person name="Busquets A."/>
            <person name="Imperial J."/>
            <person name="Ruiz-Argueso T."/>
        </authorList>
    </citation>
    <scope>NUCLEOTIDE SEQUENCE [LARGE SCALE GENOMIC DNA]</scope>
    <source>
        <strain evidence="2 3">Ro19</strain>
    </source>
</reference>
<feature type="domain" description="GmrSD restriction endonucleases N-terminal" evidence="1">
    <location>
        <begin position="8"/>
        <end position="240"/>
    </location>
</feature>
<dbReference type="EMBL" id="LLYA01000046">
    <property type="protein sequence ID" value="KRR29109.1"/>
    <property type="molecule type" value="Genomic_DNA"/>
</dbReference>